<feature type="domain" description="Non-reducing end beta-L-arabinofuranosidase-like GH127 C-terminal" evidence="3">
    <location>
        <begin position="552"/>
        <end position="664"/>
    </location>
</feature>
<gene>
    <name evidence="4" type="ORF">AXE80_08130</name>
</gene>
<dbReference type="EMBL" id="CP014224">
    <property type="protein sequence ID" value="ANW96248.1"/>
    <property type="molecule type" value="Genomic_DNA"/>
</dbReference>
<feature type="domain" description="Non-reducing end beta-L-arabinofuranosidase-like GH127 middle" evidence="2">
    <location>
        <begin position="453"/>
        <end position="549"/>
    </location>
</feature>
<evidence type="ECO:0000313" key="4">
    <source>
        <dbReference type="EMBL" id="ANW96248.1"/>
    </source>
</evidence>
<dbReference type="AlphaFoldDB" id="A0A1B1Y684"/>
<dbReference type="PANTHER" id="PTHR43465">
    <property type="entry name" value="DUF1680 DOMAIN PROTEIN (AFU_ORTHOLOGUE AFUA_1G08910)"/>
    <property type="match status" value="1"/>
</dbReference>
<protein>
    <submittedName>
        <fullName evidence="4">Uncharacterized protein</fullName>
    </submittedName>
</protein>
<evidence type="ECO:0000259" key="2">
    <source>
        <dbReference type="Pfam" id="PF20736"/>
    </source>
</evidence>
<evidence type="ECO:0000259" key="3">
    <source>
        <dbReference type="Pfam" id="PF20737"/>
    </source>
</evidence>
<dbReference type="InterPro" id="IPR012878">
    <property type="entry name" value="Beta-AFase-like_GH127_cat"/>
</dbReference>
<evidence type="ECO:0000313" key="5">
    <source>
        <dbReference type="Proteomes" id="UP000092967"/>
    </source>
</evidence>
<dbReference type="InterPro" id="IPR049174">
    <property type="entry name" value="Beta-AFase-like"/>
</dbReference>
<dbReference type="Proteomes" id="UP000092967">
    <property type="component" value="Chromosome"/>
</dbReference>
<dbReference type="Pfam" id="PF20737">
    <property type="entry name" value="Glyco_hydro127C"/>
    <property type="match status" value="1"/>
</dbReference>
<dbReference type="Gene3D" id="1.50.10.20">
    <property type="match status" value="1"/>
</dbReference>
<dbReference type="InterPro" id="IPR008928">
    <property type="entry name" value="6-hairpin_glycosidase_sf"/>
</dbReference>
<dbReference type="STRING" id="1790137.AXE80_08130"/>
<keyword evidence="5" id="KW-1185">Reference proteome</keyword>
<dbReference type="OrthoDB" id="9757939at2"/>
<reference evidence="4 5" key="1">
    <citation type="submission" date="2016-02" db="EMBL/GenBank/DDBJ databases">
        <authorList>
            <person name="Wen L."/>
            <person name="He K."/>
            <person name="Yang H."/>
        </authorList>
    </citation>
    <scope>NUCLEOTIDE SEQUENCE [LARGE SCALE GENOMIC DNA]</scope>
    <source>
        <strain evidence="4 5">CZ1127</strain>
    </source>
</reference>
<dbReference type="KEGG" id="wfu:AXE80_08130"/>
<name>A0A1B1Y684_9FLAO</name>
<proteinExistence type="predicted"/>
<feature type="domain" description="Non-reducing end beta-L-arabinofuranosidase-like GH127 catalytic" evidence="1">
    <location>
        <begin position="45"/>
        <end position="442"/>
    </location>
</feature>
<dbReference type="GO" id="GO:0005975">
    <property type="term" value="P:carbohydrate metabolic process"/>
    <property type="evidence" value="ECO:0007669"/>
    <property type="project" value="InterPro"/>
</dbReference>
<dbReference type="SUPFAM" id="SSF48208">
    <property type="entry name" value="Six-hairpin glycosidases"/>
    <property type="match status" value="1"/>
</dbReference>
<dbReference type="RefSeq" id="WP_068826170.1">
    <property type="nucleotide sequence ID" value="NZ_CP014224.1"/>
</dbReference>
<organism evidence="4 5">
    <name type="scientific">Wenyingzhuangia fucanilytica</name>
    <dbReference type="NCBI Taxonomy" id="1790137"/>
    <lineage>
        <taxon>Bacteria</taxon>
        <taxon>Pseudomonadati</taxon>
        <taxon>Bacteroidota</taxon>
        <taxon>Flavobacteriia</taxon>
        <taxon>Flavobacteriales</taxon>
        <taxon>Flavobacteriaceae</taxon>
        <taxon>Wenyingzhuangia</taxon>
    </lineage>
</organism>
<dbReference type="InterPro" id="IPR049049">
    <property type="entry name" value="Beta-AFase-like_GH127_C"/>
</dbReference>
<dbReference type="Pfam" id="PF20736">
    <property type="entry name" value="Glyco_hydro127M"/>
    <property type="match status" value="1"/>
</dbReference>
<dbReference type="PANTHER" id="PTHR43465:SF1">
    <property type="entry name" value="NON-REDUCING END BETA-L-ARABINOFURANOSIDASE"/>
    <property type="match status" value="1"/>
</dbReference>
<accession>A0A1B1Y684</accession>
<sequence length="670" mass="76273">MKKVGLILVTVFCLGNLFSQEKGIINNADSKYVKFKSINIGDCVWTDGFWADKFEIAEKSMVPNMGKLLTGDTGHALNNFKIAAGLQEGKHQGMFWHDGDFYKWMEAALYIYAINKDEKILKEIDEYIDIIGKAQQENGYLQTQITIPVNKPFSERRFHEMYNAGHLYISAIIHYRITGKRNFLDIAIKNANQLYDVFQPQPKELARFGFNQVQIMGLVELYRTTKDKKYLELAEIFVNMRGKSKVKPDETVRYLNLGDMVQERTALRESKEAVGHAVLALYYYAGATDIYAETGEQALIDALDRLWGNIVNQKMFITGACGQKHDGGSSNRDFVHEAFTIDYEMHNAHSYNETCANLCNAMFNYRMLGVKGEAKYADVIETVMYNSALSGIDIKGTNFFYTNPLRRSLDHKMGITDYTTRVPYIPCFCCPPNLVRTIAKLSAWSYSLTNNGLAVNLYGGNKLETNLLDGSKIKLIQKTDYPWDGAVAIEVAKSKKEAFDILLRIPEWAKGSTVSINGKKENVEIKEGTYFTIHRKWKKGDVVSLIMPMKPELVVGHRKIEEVRNQAAIKKGPVVYCIESPDLPENTNVLDVYLPSDIKLTSQNESDFLGGLSILKGDVMLSKDRDNNMYRTLEKPKWETYNATFIPYYAWSNRGVSEMTVFMPIIWNKN</sequence>
<dbReference type="Pfam" id="PF07944">
    <property type="entry name" value="Beta-AFase-like_GH127_cat"/>
    <property type="match status" value="1"/>
</dbReference>
<dbReference type="InterPro" id="IPR049046">
    <property type="entry name" value="Beta-AFase-like_GH127_middle"/>
</dbReference>
<evidence type="ECO:0000259" key="1">
    <source>
        <dbReference type="Pfam" id="PF07944"/>
    </source>
</evidence>